<dbReference type="Proteomes" id="UP000034044">
    <property type="component" value="Unassembled WGS sequence"/>
</dbReference>
<dbReference type="Pfam" id="PF01245">
    <property type="entry name" value="Ribosomal_L19"/>
    <property type="match status" value="1"/>
</dbReference>
<dbReference type="Gene3D" id="2.30.30.790">
    <property type="match status" value="1"/>
</dbReference>
<dbReference type="PRINTS" id="PR00061">
    <property type="entry name" value="RIBOSOMALL19"/>
</dbReference>
<dbReference type="InterPro" id="IPR008991">
    <property type="entry name" value="Translation_prot_SH3-like_sf"/>
</dbReference>
<sequence>MINEEILKQIKPGATIRVSEKIKEGDKERIGTFKGVVIARKHGKETGATFTVRSEMASIGVEKIYPINMPAITKVEILNSPKKIHRSKLYFLRKVSKKTSRQKIGVAV</sequence>
<evidence type="ECO:0000256" key="2">
    <source>
        <dbReference type="ARBA" id="ARBA00022980"/>
    </source>
</evidence>
<evidence type="ECO:0000313" key="6">
    <source>
        <dbReference type="Proteomes" id="UP000034044"/>
    </source>
</evidence>
<dbReference type="GO" id="GO:1990904">
    <property type="term" value="C:ribonucleoprotein complex"/>
    <property type="evidence" value="ECO:0007669"/>
    <property type="project" value="UniProtKB-KW"/>
</dbReference>
<comment type="function">
    <text evidence="4">This protein is located at the 30S-50S ribosomal subunit interface and may play a role in the structure and function of the aminoacyl-tRNA binding site.</text>
</comment>
<protein>
    <recommendedName>
        <fullName evidence="4">50S ribosomal protein L19</fullName>
    </recommendedName>
</protein>
<dbReference type="AlphaFoldDB" id="A0A0G0J479"/>
<evidence type="ECO:0000256" key="1">
    <source>
        <dbReference type="ARBA" id="ARBA00005781"/>
    </source>
</evidence>
<keyword evidence="2 5" id="KW-0689">Ribosomal protein</keyword>
<name>A0A0G0J479_9BACT</name>
<gene>
    <name evidence="5" type="ORF">US36_C0005G0002</name>
</gene>
<organism evidence="5 6">
    <name type="scientific">Candidatus Wolfebacteria bacterium GW2011_GWC1_37_10</name>
    <dbReference type="NCBI Taxonomy" id="1619010"/>
    <lineage>
        <taxon>Bacteria</taxon>
        <taxon>Candidatus Wolfeibacteriota</taxon>
    </lineage>
</organism>
<evidence type="ECO:0000256" key="3">
    <source>
        <dbReference type="ARBA" id="ARBA00023274"/>
    </source>
</evidence>
<dbReference type="PANTHER" id="PTHR15680">
    <property type="entry name" value="RIBOSOMAL PROTEIN L19"/>
    <property type="match status" value="1"/>
</dbReference>
<dbReference type="GO" id="GO:0006412">
    <property type="term" value="P:translation"/>
    <property type="evidence" value="ECO:0007669"/>
    <property type="project" value="InterPro"/>
</dbReference>
<comment type="similarity">
    <text evidence="1 4">Belongs to the bacterial ribosomal protein bL19 family.</text>
</comment>
<proteinExistence type="inferred from homology"/>
<dbReference type="InterPro" id="IPR001857">
    <property type="entry name" value="Ribosomal_bL19"/>
</dbReference>
<comment type="caution">
    <text evidence="5">The sequence shown here is derived from an EMBL/GenBank/DDBJ whole genome shotgun (WGS) entry which is preliminary data.</text>
</comment>
<evidence type="ECO:0000313" key="5">
    <source>
        <dbReference type="EMBL" id="KKQ23051.1"/>
    </source>
</evidence>
<accession>A0A0G0J479</accession>
<dbReference type="GO" id="GO:0005840">
    <property type="term" value="C:ribosome"/>
    <property type="evidence" value="ECO:0007669"/>
    <property type="project" value="UniProtKB-KW"/>
</dbReference>
<keyword evidence="3 4" id="KW-0687">Ribonucleoprotein</keyword>
<evidence type="ECO:0000256" key="4">
    <source>
        <dbReference type="RuleBase" id="RU000559"/>
    </source>
</evidence>
<dbReference type="SUPFAM" id="SSF50104">
    <property type="entry name" value="Translation proteins SH3-like domain"/>
    <property type="match status" value="1"/>
</dbReference>
<dbReference type="InterPro" id="IPR038657">
    <property type="entry name" value="Ribosomal_bL19_sf"/>
</dbReference>
<reference evidence="5 6" key="1">
    <citation type="journal article" date="2015" name="Nature">
        <title>rRNA introns, odd ribosomes, and small enigmatic genomes across a large radiation of phyla.</title>
        <authorList>
            <person name="Brown C.T."/>
            <person name="Hug L.A."/>
            <person name="Thomas B.C."/>
            <person name="Sharon I."/>
            <person name="Castelle C.J."/>
            <person name="Singh A."/>
            <person name="Wilkins M.J."/>
            <person name="Williams K.H."/>
            <person name="Banfield J.F."/>
        </authorList>
    </citation>
    <scope>NUCLEOTIDE SEQUENCE [LARGE SCALE GENOMIC DNA]</scope>
</reference>
<dbReference type="EMBL" id="LBSR01000005">
    <property type="protein sequence ID" value="KKQ23051.1"/>
    <property type="molecule type" value="Genomic_DNA"/>
</dbReference>
<dbReference type="GO" id="GO:0003735">
    <property type="term" value="F:structural constituent of ribosome"/>
    <property type="evidence" value="ECO:0007669"/>
    <property type="project" value="InterPro"/>
</dbReference>
<dbReference type="PANTHER" id="PTHR15680:SF9">
    <property type="entry name" value="LARGE RIBOSOMAL SUBUNIT PROTEIN BL19M"/>
    <property type="match status" value="1"/>
</dbReference>